<sequence>MGEYVDLRSGADGLTLVDPAMNARMSLGPVGTEPTPVPPEGFPFPVDNAWEFTTGGLGTASAGVVVRDDDGEIVCRLTESDGERFGPGRRFVELSGSMKVYVRIAGPFEIRTEVDDASIVFDAPSRVRLGVRSYHETPTGTVTTTPDPEGLAWAVSRFGGAIKTDSPDRSYPTLRGHPPRLRIGNERSVRGTAPRARSETTVAVEPTTEAVMTAAPLAYYLGAPLVTGSDPRVEVRDAVFPLSNPTESPERLLKHVFMCDVAARQYGPNAAGAAEAAAVDPLLDFERLAAAPEPERLAAYLGVDPERTIPHCPRWSPVAYVQPDAEYAERLPDLVSRLSLVRPARPPSYEGTEAAAVALRRFADPPGPTRSVATAVDDGERFVDVPTADATETLWVGDGVPLGAAKSLQPSEGGRTARLDQRVVVVCNDPSMTEEVEEVRRRYRERAGLEYDVDVYGEQTTTQLAARLREEASFFHFIGHATADGLECPDGRLDPTTLDSVGVTVFLLNACHSYRAGIGLVESGARGGVVTLGDINTHDATGVGIDVARLLGNHFPLGLVGALLRRRGGNGGQYLTVGDGTTIAVADRQGVPTVCSLAVAEDGRYVLSADAPPGGSEHIGTVGRLRNVTDTPCLLGARNTEITLEADALLDFFALEDVPVFVDGDLRWSADIERADLP</sequence>
<evidence type="ECO:0008006" key="3">
    <source>
        <dbReference type="Google" id="ProtNLM"/>
    </source>
</evidence>
<proteinExistence type="predicted"/>
<keyword evidence="2" id="KW-1185">Reference proteome</keyword>
<dbReference type="EMBL" id="JBHTAP010000001">
    <property type="protein sequence ID" value="MFC7236498.1"/>
    <property type="molecule type" value="Genomic_DNA"/>
</dbReference>
<comment type="caution">
    <text evidence="1">The sequence shown here is derived from an EMBL/GenBank/DDBJ whole genome shotgun (WGS) entry which is preliminary data.</text>
</comment>
<name>A0ABD5ZSQ6_9EURY</name>
<protein>
    <recommendedName>
        <fullName evidence="3">CHAT domain-containing protein</fullName>
    </recommendedName>
</protein>
<accession>A0ABD5ZSQ6</accession>
<dbReference type="AlphaFoldDB" id="A0ABD5ZSQ6"/>
<dbReference type="GeneID" id="79268221"/>
<dbReference type="Proteomes" id="UP001596398">
    <property type="component" value="Unassembled WGS sequence"/>
</dbReference>
<dbReference type="RefSeq" id="WP_276234654.1">
    <property type="nucleotide sequence ID" value="NZ_CP119802.1"/>
</dbReference>
<evidence type="ECO:0000313" key="1">
    <source>
        <dbReference type="EMBL" id="MFC7236498.1"/>
    </source>
</evidence>
<reference evidence="1 2" key="1">
    <citation type="journal article" date="2019" name="Int. J. Syst. Evol. Microbiol.">
        <title>The Global Catalogue of Microorganisms (GCM) 10K type strain sequencing project: providing services to taxonomists for standard genome sequencing and annotation.</title>
        <authorList>
            <consortium name="The Broad Institute Genomics Platform"/>
            <consortium name="The Broad Institute Genome Sequencing Center for Infectious Disease"/>
            <person name="Wu L."/>
            <person name="Ma J."/>
        </authorList>
    </citation>
    <scope>NUCLEOTIDE SEQUENCE [LARGE SCALE GENOMIC DNA]</scope>
    <source>
        <strain evidence="1 2">DT85</strain>
    </source>
</reference>
<evidence type="ECO:0000313" key="2">
    <source>
        <dbReference type="Proteomes" id="UP001596398"/>
    </source>
</evidence>
<gene>
    <name evidence="1" type="ORF">ACFQJ4_14380</name>
</gene>
<organism evidence="1 2">
    <name type="scientific">Halosegnis marinus</name>
    <dbReference type="NCBI Taxonomy" id="3034023"/>
    <lineage>
        <taxon>Archaea</taxon>
        <taxon>Methanobacteriati</taxon>
        <taxon>Methanobacteriota</taxon>
        <taxon>Stenosarchaea group</taxon>
        <taxon>Halobacteria</taxon>
        <taxon>Halobacteriales</taxon>
        <taxon>Natronomonadaceae</taxon>
        <taxon>Halosegnis</taxon>
    </lineage>
</organism>